<reference evidence="3" key="1">
    <citation type="submission" date="2023-10" db="EMBL/GenBank/DDBJ databases">
        <authorList>
            <person name="Chen Y."/>
            <person name="Shah S."/>
            <person name="Dougan E. K."/>
            <person name="Thang M."/>
            <person name="Chan C."/>
        </authorList>
    </citation>
    <scope>NUCLEOTIDE SEQUENCE [LARGE SCALE GENOMIC DNA]</scope>
</reference>
<dbReference type="Proteomes" id="UP001189429">
    <property type="component" value="Unassembled WGS sequence"/>
</dbReference>
<organism evidence="3 4">
    <name type="scientific">Prorocentrum cordatum</name>
    <dbReference type="NCBI Taxonomy" id="2364126"/>
    <lineage>
        <taxon>Eukaryota</taxon>
        <taxon>Sar</taxon>
        <taxon>Alveolata</taxon>
        <taxon>Dinophyceae</taxon>
        <taxon>Prorocentrales</taxon>
        <taxon>Prorocentraceae</taxon>
        <taxon>Prorocentrum</taxon>
    </lineage>
</organism>
<evidence type="ECO:0000256" key="1">
    <source>
        <dbReference type="SAM" id="Coils"/>
    </source>
</evidence>
<keyword evidence="1" id="KW-0175">Coiled coil</keyword>
<feature type="compositionally biased region" description="Gly residues" evidence="2">
    <location>
        <begin position="191"/>
        <end position="214"/>
    </location>
</feature>
<proteinExistence type="predicted"/>
<sequence>MAAGWAPRGQDPEKMKAMLEVYRAEADVLKERLADGHREVASLRSRLRDAEGELLVAHQATNTATERLGLHAQRHGLVLAAGVERIGAERATLEDELQRMEQVLSERDQDIARLRKEARALEAKHFHSEMELQGLQAARAAAGGPSAYQMSDPRSSRPHGAVQPPGRRGGALLPRGRPLRGRQGQPRCEAGGPGGAPAARGGGGRGGAAPGGGEEAAIAARVAEAERSLREKHAAMEAQDKDRGGFLKEQELLREHNEKLRQALQLEQHDSVSIDQRAVLHQQCGTEAEGVRNEVQNILATMPQLAETLAARGKYVHSAEVPDDPVDVAMHAYLRGLGPAGTRPPAVVCRLGPGDYVVDKERMAVSVEQGQLLMRSASSSGAVAVSGAVAASEPAQATPAATVTVAAEPAKAAPPAAVRPMRQRSSIC</sequence>
<feature type="region of interest" description="Disordered" evidence="2">
    <location>
        <begin position="137"/>
        <end position="215"/>
    </location>
</feature>
<feature type="coiled-coil region" evidence="1">
    <location>
        <begin position="19"/>
        <end position="53"/>
    </location>
</feature>
<dbReference type="EMBL" id="CAUYUJ010020358">
    <property type="protein sequence ID" value="CAK0897589.1"/>
    <property type="molecule type" value="Genomic_DNA"/>
</dbReference>
<keyword evidence="4" id="KW-1185">Reference proteome</keyword>
<accession>A0ABN9XHJ7</accession>
<name>A0ABN9XHJ7_9DINO</name>
<feature type="coiled-coil region" evidence="1">
    <location>
        <begin position="83"/>
        <end position="124"/>
    </location>
</feature>
<gene>
    <name evidence="3" type="ORF">PCOR1329_LOCUS75733</name>
</gene>
<evidence type="ECO:0000313" key="4">
    <source>
        <dbReference type="Proteomes" id="UP001189429"/>
    </source>
</evidence>
<evidence type="ECO:0000256" key="2">
    <source>
        <dbReference type="SAM" id="MobiDB-lite"/>
    </source>
</evidence>
<feature type="compositionally biased region" description="Low complexity" evidence="2">
    <location>
        <begin position="163"/>
        <end position="190"/>
    </location>
</feature>
<feature type="compositionally biased region" description="Low complexity" evidence="2">
    <location>
        <begin position="137"/>
        <end position="149"/>
    </location>
</feature>
<protein>
    <submittedName>
        <fullName evidence="3">Uncharacterized protein</fullName>
    </submittedName>
</protein>
<evidence type="ECO:0000313" key="3">
    <source>
        <dbReference type="EMBL" id="CAK0897589.1"/>
    </source>
</evidence>
<comment type="caution">
    <text evidence="3">The sequence shown here is derived from an EMBL/GenBank/DDBJ whole genome shotgun (WGS) entry which is preliminary data.</text>
</comment>